<reference evidence="5" key="1">
    <citation type="submission" date="2022-12" db="EMBL/GenBank/DDBJ databases">
        <title>Draft genome assemblies for two species of Escallonia (Escalloniales).</title>
        <authorList>
            <person name="Chanderbali A."/>
            <person name="Dervinis C."/>
            <person name="Anghel I."/>
            <person name="Soltis D."/>
            <person name="Soltis P."/>
            <person name="Zapata F."/>
        </authorList>
    </citation>
    <scope>NUCLEOTIDE SEQUENCE</scope>
    <source>
        <strain evidence="5">UCBG92.1500</strain>
        <tissue evidence="5">Leaf</tissue>
    </source>
</reference>
<keyword evidence="2" id="KW-1133">Transmembrane helix</keyword>
<evidence type="ECO:0000259" key="4">
    <source>
        <dbReference type="Pfam" id="PF24053"/>
    </source>
</evidence>
<sequence>MIYRATMFVTLFLISLVPVQSDAPVNLNSKVKSLQMAPSPSPAAAVGNSPTAQPDMCEAASKRCRDGSVTACLSHPTTGSQGSFLYVRNDGESSLKANVTTLPLNITIVEIDVPKHQTEKVDISVGGSLAISINAGLKGVCVIHMEAPVSPDSFPSYATYLTPLNGTYVLFVAALIMGGMWACFKFGKRGRHLDGVPYQELEMGQPEFRSSVNGNGETPEGWDQGWDDAWDEEKAVKSSGTNDVDSRPANGLTSRSSNSDGWESVWDD</sequence>
<feature type="domain" description="DUF7356" evidence="4">
    <location>
        <begin position="53"/>
        <end position="149"/>
    </location>
</feature>
<dbReference type="Proteomes" id="UP001187471">
    <property type="component" value="Unassembled WGS sequence"/>
</dbReference>
<feature type="region of interest" description="Disordered" evidence="1">
    <location>
        <begin position="206"/>
        <end position="268"/>
    </location>
</feature>
<name>A0AA88UEZ9_9ASTE</name>
<dbReference type="PANTHER" id="PTHR34200:SF2">
    <property type="entry name" value="TRANSMEMBRANE PROTEIN"/>
    <property type="match status" value="1"/>
</dbReference>
<protein>
    <recommendedName>
        <fullName evidence="4">DUF7356 domain-containing protein</fullName>
    </recommendedName>
</protein>
<dbReference type="PANTHER" id="PTHR34200">
    <property type="entry name" value="DENTIN SIALOPHOSPHOPROTEIN-LIKE ISOFORM X1"/>
    <property type="match status" value="1"/>
</dbReference>
<dbReference type="InterPro" id="IPR055780">
    <property type="entry name" value="DUF7356"/>
</dbReference>
<evidence type="ECO:0000256" key="2">
    <source>
        <dbReference type="SAM" id="Phobius"/>
    </source>
</evidence>
<dbReference type="Pfam" id="PF24053">
    <property type="entry name" value="DUF7356"/>
    <property type="match status" value="1"/>
</dbReference>
<keyword evidence="3" id="KW-0732">Signal</keyword>
<feature type="compositionally biased region" description="Polar residues" evidence="1">
    <location>
        <begin position="251"/>
        <end position="261"/>
    </location>
</feature>
<feature type="transmembrane region" description="Helical" evidence="2">
    <location>
        <begin position="166"/>
        <end position="184"/>
    </location>
</feature>
<dbReference type="AlphaFoldDB" id="A0AA88UEZ9"/>
<evidence type="ECO:0000256" key="1">
    <source>
        <dbReference type="SAM" id="MobiDB-lite"/>
    </source>
</evidence>
<feature type="chain" id="PRO_5041687002" description="DUF7356 domain-containing protein" evidence="3">
    <location>
        <begin position="22"/>
        <end position="268"/>
    </location>
</feature>
<keyword evidence="2" id="KW-0812">Transmembrane</keyword>
<feature type="signal peptide" evidence="3">
    <location>
        <begin position="1"/>
        <end position="21"/>
    </location>
</feature>
<comment type="caution">
    <text evidence="5">The sequence shown here is derived from an EMBL/GenBank/DDBJ whole genome shotgun (WGS) entry which is preliminary data.</text>
</comment>
<evidence type="ECO:0000313" key="6">
    <source>
        <dbReference type="Proteomes" id="UP001187471"/>
    </source>
</evidence>
<evidence type="ECO:0000313" key="5">
    <source>
        <dbReference type="EMBL" id="KAK2982409.1"/>
    </source>
</evidence>
<keyword evidence="2" id="KW-0472">Membrane</keyword>
<organism evidence="5 6">
    <name type="scientific">Escallonia rubra</name>
    <dbReference type="NCBI Taxonomy" id="112253"/>
    <lineage>
        <taxon>Eukaryota</taxon>
        <taxon>Viridiplantae</taxon>
        <taxon>Streptophyta</taxon>
        <taxon>Embryophyta</taxon>
        <taxon>Tracheophyta</taxon>
        <taxon>Spermatophyta</taxon>
        <taxon>Magnoliopsida</taxon>
        <taxon>eudicotyledons</taxon>
        <taxon>Gunneridae</taxon>
        <taxon>Pentapetalae</taxon>
        <taxon>asterids</taxon>
        <taxon>campanulids</taxon>
        <taxon>Escalloniales</taxon>
        <taxon>Escalloniaceae</taxon>
        <taxon>Escallonia</taxon>
    </lineage>
</organism>
<accession>A0AA88UEZ9</accession>
<dbReference type="EMBL" id="JAVXUO010001427">
    <property type="protein sequence ID" value="KAK2982409.1"/>
    <property type="molecule type" value="Genomic_DNA"/>
</dbReference>
<proteinExistence type="predicted"/>
<evidence type="ECO:0000256" key="3">
    <source>
        <dbReference type="SAM" id="SignalP"/>
    </source>
</evidence>
<gene>
    <name evidence="5" type="ORF">RJ640_026252</name>
</gene>
<keyword evidence="6" id="KW-1185">Reference proteome</keyword>